<evidence type="ECO:0000313" key="2">
    <source>
        <dbReference type="Proteomes" id="UP001141422"/>
    </source>
</evidence>
<reference evidence="1" key="1">
    <citation type="submission" date="2022-12" db="EMBL/GenBank/DDBJ databases">
        <title>Isolation and characterisation of novel Methanocorpusculum spp. from native Australian herbivores indicates the genus is ancestrally host-associated.</title>
        <authorList>
            <person name="Volmer J.G."/>
            <person name="Soo R.M."/>
            <person name="Evans P.N."/>
            <person name="Hoedt E.C."/>
            <person name="Astorga Alsina A.L."/>
            <person name="Woodcroft B.J."/>
            <person name="Tyson G.W."/>
            <person name="Hugenholtz P."/>
            <person name="Morrison M."/>
        </authorList>
    </citation>
    <scope>NUCLEOTIDE SEQUENCE</scope>
    <source>
        <strain evidence="1">MG</strain>
    </source>
</reference>
<protein>
    <submittedName>
        <fullName evidence="1">Uncharacterized protein</fullName>
    </submittedName>
</protein>
<proteinExistence type="predicted"/>
<keyword evidence="2" id="KW-1185">Reference proteome</keyword>
<gene>
    <name evidence="1" type="ORF">O0S10_03175</name>
</gene>
<comment type="caution">
    <text evidence="1">The sequence shown here is derived from an EMBL/GenBank/DDBJ whole genome shotgun (WGS) entry which is preliminary data.</text>
</comment>
<dbReference type="RefSeq" id="WP_268924454.1">
    <property type="nucleotide sequence ID" value="NZ_JAPTGB010000005.1"/>
</dbReference>
<accession>A0ABT4IER6</accession>
<sequence>MWHHEYIDKYVDTLVFDPAENTVSWVQDGICAADSISDEVLLAYCRRSPLWFYSPLLRHDDGSVRFSDILALAVHEAETNDILMTTIGRYRCCTINLALHPCETPEGVVDELREDWDHVALSLMNAENSKTMDQNYGLLFHLPGRLMTNEPYEDGLPLAPKQVYTDRDKYIETLIFDPSNNTVSWMQDGICTADSVSEEALRECFRSHSLPFYSPRLSDKDTFDFAALLHWGRQSAEENRNQYALHIHTSTVGGLIFCTLNVLLHPIDGTNAFDPVLDDWNLVKQIVHEADKKKTLAKNLPLLLTFAGYDAEGGRSL</sequence>
<name>A0ABT4IER6_9EURY</name>
<organism evidence="1 2">
    <name type="scientific">Methanocorpusculum petauri</name>
    <dbReference type="NCBI Taxonomy" id="3002863"/>
    <lineage>
        <taxon>Archaea</taxon>
        <taxon>Methanobacteriati</taxon>
        <taxon>Methanobacteriota</taxon>
        <taxon>Stenosarchaea group</taxon>
        <taxon>Methanomicrobia</taxon>
        <taxon>Methanomicrobiales</taxon>
        <taxon>Methanocorpusculaceae</taxon>
        <taxon>Methanocorpusculum</taxon>
    </lineage>
</organism>
<dbReference type="EMBL" id="JAPTGB010000005">
    <property type="protein sequence ID" value="MCZ0860233.1"/>
    <property type="molecule type" value="Genomic_DNA"/>
</dbReference>
<evidence type="ECO:0000313" key="1">
    <source>
        <dbReference type="EMBL" id="MCZ0860233.1"/>
    </source>
</evidence>
<dbReference type="Proteomes" id="UP001141422">
    <property type="component" value="Unassembled WGS sequence"/>
</dbReference>